<sequence length="141" mass="16596">MKLCPRCTIEKPVEDFSRNKRKKDGLQTYCKECYSAINADTYKRLPKRRSKILQSNKDTIARNRKFLGRLRRMFGCRFCGENEPVALDFHHIDQTQKDTEVVKLVSYSRLRLKEEIRKCAILCSNCHRKLHAGIEGYEIVV</sequence>
<keyword evidence="1" id="KW-0255">Endonuclease</keyword>
<proteinExistence type="predicted"/>
<dbReference type="EMBL" id="MF974178">
    <property type="protein sequence ID" value="ATI16098.1"/>
    <property type="molecule type" value="Genomic_DNA"/>
</dbReference>
<dbReference type="GO" id="GO:0004519">
    <property type="term" value="F:endonuclease activity"/>
    <property type="evidence" value="ECO:0007669"/>
    <property type="project" value="UniProtKB-KW"/>
</dbReference>
<evidence type="ECO:0000313" key="1">
    <source>
        <dbReference type="EMBL" id="ATI16098.1"/>
    </source>
</evidence>
<gene>
    <name evidence="1" type="ORF">Y35_GM000125</name>
</gene>
<keyword evidence="1" id="KW-0540">Nuclease</keyword>
<keyword evidence="1" id="KW-0378">Hydrolase</keyword>
<organism evidence="1 2">
    <name type="scientific">Pseudomonas phage YS35</name>
    <dbReference type="NCBI Taxonomy" id="2036050"/>
    <lineage>
        <taxon>Viruses</taxon>
        <taxon>Duplodnaviria</taxon>
        <taxon>Heunggongvirae</taxon>
        <taxon>Uroviricota</taxon>
        <taxon>Caudoviricetes</taxon>
        <taxon>Vandenendeviridae</taxon>
        <taxon>Skurskavirinae</taxon>
        <taxon>Pakpunavirus</taxon>
        <taxon>Pakpunavirus YS35</taxon>
    </lineage>
</organism>
<dbReference type="Proteomes" id="UP000230170">
    <property type="component" value="Segment"/>
</dbReference>
<evidence type="ECO:0000313" key="2">
    <source>
        <dbReference type="Proteomes" id="UP000230170"/>
    </source>
</evidence>
<reference evidence="1 2" key="1">
    <citation type="submission" date="2017-09" db="EMBL/GenBank/DDBJ databases">
        <title>Complete genome sequence of lytic bacteriophage YS35.</title>
        <authorList>
            <person name="Yu S."/>
            <person name="Huang H."/>
            <person name="Hao Y."/>
            <person name="Shi H."/>
            <person name="Sun Y."/>
        </authorList>
    </citation>
    <scope>NUCLEOTIDE SEQUENCE [LARGE SCALE GENOMIC DNA]</scope>
</reference>
<keyword evidence="2" id="KW-1185">Reference proteome</keyword>
<name>A0A291LBW0_9CAUD</name>
<protein>
    <submittedName>
        <fullName evidence="1">HNH endonuclease</fullName>
    </submittedName>
</protein>
<accession>A0A291LBW0</accession>